<keyword evidence="2" id="KW-1185">Reference proteome</keyword>
<protein>
    <submittedName>
        <fullName evidence="1">Uncharacterized protein</fullName>
    </submittedName>
</protein>
<sequence>MTQLFANLATTLSLRLSEGIYGLPFFFKGKPLAVSPGALATLKTP</sequence>
<name>A0A7G9SDA7_9SPHN</name>
<organism evidence="1 2">
    <name type="scientific">Sphingomonas rhizophila</name>
    <dbReference type="NCBI Taxonomy" id="2071607"/>
    <lineage>
        <taxon>Bacteria</taxon>
        <taxon>Pseudomonadati</taxon>
        <taxon>Pseudomonadota</taxon>
        <taxon>Alphaproteobacteria</taxon>
        <taxon>Sphingomonadales</taxon>
        <taxon>Sphingomonadaceae</taxon>
        <taxon>Sphingomonas</taxon>
    </lineage>
</organism>
<gene>
    <name evidence="1" type="ORF">H9L12_04645</name>
</gene>
<dbReference type="AlphaFoldDB" id="A0A7G9SDA7"/>
<evidence type="ECO:0000313" key="1">
    <source>
        <dbReference type="EMBL" id="QNN65832.1"/>
    </source>
</evidence>
<dbReference type="Proteomes" id="UP000515955">
    <property type="component" value="Chromosome"/>
</dbReference>
<proteinExistence type="predicted"/>
<dbReference type="RefSeq" id="WP_187542817.1">
    <property type="nucleotide sequence ID" value="NZ_CP060717.1"/>
</dbReference>
<dbReference type="KEGG" id="srhi:H9L12_04645"/>
<evidence type="ECO:0000313" key="2">
    <source>
        <dbReference type="Proteomes" id="UP000515955"/>
    </source>
</evidence>
<dbReference type="EMBL" id="CP060717">
    <property type="protein sequence ID" value="QNN65832.1"/>
    <property type="molecule type" value="Genomic_DNA"/>
</dbReference>
<accession>A0A7G9SDA7</accession>
<reference evidence="1 2" key="1">
    <citation type="submission" date="2020-08" db="EMBL/GenBank/DDBJ databases">
        <title>Genome sequence of Sphingomonas rhizophila KACC 19189T.</title>
        <authorList>
            <person name="Hyun D.-W."/>
            <person name="Bae J.-W."/>
        </authorList>
    </citation>
    <scope>NUCLEOTIDE SEQUENCE [LARGE SCALE GENOMIC DNA]</scope>
    <source>
        <strain evidence="1 2">KACC 19189</strain>
    </source>
</reference>